<reference evidence="2" key="1">
    <citation type="submission" date="2021-03" db="EMBL/GenBank/DDBJ databases">
        <authorList>
            <person name="Tagirdzhanova G."/>
        </authorList>
    </citation>
    <scope>NUCLEOTIDE SEQUENCE</scope>
</reference>
<organism evidence="2 3">
    <name type="scientific">Alectoria fallacina</name>
    <dbReference type="NCBI Taxonomy" id="1903189"/>
    <lineage>
        <taxon>Eukaryota</taxon>
        <taxon>Fungi</taxon>
        <taxon>Dikarya</taxon>
        <taxon>Ascomycota</taxon>
        <taxon>Pezizomycotina</taxon>
        <taxon>Lecanoromycetes</taxon>
        <taxon>OSLEUM clade</taxon>
        <taxon>Lecanoromycetidae</taxon>
        <taxon>Lecanorales</taxon>
        <taxon>Lecanorineae</taxon>
        <taxon>Parmeliaceae</taxon>
        <taxon>Alectoria</taxon>
    </lineage>
</organism>
<comment type="caution">
    <text evidence="2">The sequence shown here is derived from an EMBL/GenBank/DDBJ whole genome shotgun (WGS) entry which is preliminary data.</text>
</comment>
<dbReference type="Proteomes" id="UP000664203">
    <property type="component" value="Unassembled WGS sequence"/>
</dbReference>
<dbReference type="EMBL" id="CAJPDR010000074">
    <property type="protein sequence ID" value="CAF9914694.1"/>
    <property type="molecule type" value="Genomic_DNA"/>
</dbReference>
<name>A0A8H3IIB2_9LECA</name>
<proteinExistence type="predicted"/>
<evidence type="ECO:0000256" key="1">
    <source>
        <dbReference type="SAM" id="MobiDB-lite"/>
    </source>
</evidence>
<protein>
    <submittedName>
        <fullName evidence="2">Uncharacterized protein</fullName>
    </submittedName>
</protein>
<sequence length="241" mass="27561">MANIIVTTLSAYTCSLVSRIRLPQNFLQEIRGSDAKGEAEEAEEPESLSEDDVQEDNKDDFDENADWSDEEDAKEYDIVRRYNFVWTESWEGEPKDYEGDSMTICGSADQNQGDEPFRCTADFTWRNFVAHFSCIYCPGTETFTEFKAKRKTMDGGMEQICGVKVRMWEQGEKANEMKEVKDDQDHLFIFVQVDLGNDGMDDMVSYVYGKKAVEDGGEDNAVLTGGEKERLRLPKSDYEEI</sequence>
<dbReference type="OrthoDB" id="10336260at2759"/>
<evidence type="ECO:0000313" key="2">
    <source>
        <dbReference type="EMBL" id="CAF9914694.1"/>
    </source>
</evidence>
<keyword evidence="3" id="KW-1185">Reference proteome</keyword>
<gene>
    <name evidence="2" type="ORF">ALECFALPRED_009673</name>
</gene>
<feature type="compositionally biased region" description="Acidic residues" evidence="1">
    <location>
        <begin position="40"/>
        <end position="69"/>
    </location>
</feature>
<dbReference type="AlphaFoldDB" id="A0A8H3IIB2"/>
<evidence type="ECO:0000313" key="3">
    <source>
        <dbReference type="Proteomes" id="UP000664203"/>
    </source>
</evidence>
<accession>A0A8H3IIB2</accession>
<feature type="region of interest" description="Disordered" evidence="1">
    <location>
        <begin position="32"/>
        <end position="69"/>
    </location>
</feature>